<evidence type="ECO:0000313" key="3">
    <source>
        <dbReference type="EMBL" id="SUN46105.1"/>
    </source>
</evidence>
<dbReference type="PANTHER" id="PTHR45947:SF3">
    <property type="entry name" value="SULFOQUINOVOSYL TRANSFERASE SQD2"/>
    <property type="match status" value="1"/>
</dbReference>
<dbReference type="CDD" id="cd03801">
    <property type="entry name" value="GT4_PimA-like"/>
    <property type="match status" value="1"/>
</dbReference>
<protein>
    <submittedName>
        <fullName evidence="3">Glycosyl transferase</fullName>
        <ecNumber evidence="3">2.4.-.-</ecNumber>
    </submittedName>
</protein>
<proteinExistence type="predicted"/>
<evidence type="ECO:0000259" key="1">
    <source>
        <dbReference type="Pfam" id="PF00534"/>
    </source>
</evidence>
<accession>A0A380JP61</accession>
<dbReference type="InterPro" id="IPR001296">
    <property type="entry name" value="Glyco_trans_1"/>
</dbReference>
<sequence length="387" mass="43452">MKTIAIFSGFTSPHLGGVERYTEKIAQQLVSLGYRIIIVTSNSHQLSPIERDQAITYYRFPSKQLFKQRYPILDKNDLYHSMLAELMEERIDFVICNTRFYLTSLMGLKLAKRKAIPSIVIEHGGGYVQVGENVKGHQLLDLFAKVYEHVITFFVKAYQPDFYAVSKRSMAWLKTFGIKAKGVIYNSVDSDLYESFKSKAYLPALQDKVIITFAGRVIKEKGILLLLEAFEQLTHKDRAVLVVAGDGPLLASLRDSYKGDQSIIFTGKLNFAETMSLLSQSDIFVNPSIYAEGLPTAVLEAGMLKCAVLATDRGGVKEVITSPSQGIIIDDTVSDIKRQLDHLIEHKEKRCDLQEAIHQQVLSGFTWEVTVRQLVTEVIASESESNV</sequence>
<dbReference type="SUPFAM" id="SSF53756">
    <property type="entry name" value="UDP-Glycosyltransferase/glycogen phosphorylase"/>
    <property type="match status" value="1"/>
</dbReference>
<feature type="domain" description="Glycosyl transferase family 1" evidence="1">
    <location>
        <begin position="205"/>
        <end position="357"/>
    </location>
</feature>
<dbReference type="GO" id="GO:0016757">
    <property type="term" value="F:glycosyltransferase activity"/>
    <property type="evidence" value="ECO:0007669"/>
    <property type="project" value="UniProtKB-KW"/>
</dbReference>
<reference evidence="3 4" key="1">
    <citation type="submission" date="2018-06" db="EMBL/GenBank/DDBJ databases">
        <authorList>
            <consortium name="Pathogen Informatics"/>
            <person name="Doyle S."/>
        </authorList>
    </citation>
    <scope>NUCLEOTIDE SEQUENCE [LARGE SCALE GENOMIC DNA]</scope>
    <source>
        <strain evidence="3 4">NCTC12092</strain>
    </source>
</reference>
<dbReference type="EC" id="2.4.-.-" evidence="3"/>
<evidence type="ECO:0000259" key="2">
    <source>
        <dbReference type="Pfam" id="PF13439"/>
    </source>
</evidence>
<keyword evidence="3" id="KW-0808">Transferase</keyword>
<gene>
    <name evidence="3" type="primary">cotSA</name>
    <name evidence="3" type="ORF">NCTC12092_00848</name>
</gene>
<name>A0A380JP61_9STRE</name>
<dbReference type="InterPro" id="IPR028098">
    <property type="entry name" value="Glyco_trans_4-like_N"/>
</dbReference>
<dbReference type="InterPro" id="IPR050194">
    <property type="entry name" value="Glycosyltransferase_grp1"/>
</dbReference>
<feature type="domain" description="Glycosyltransferase subfamily 4-like N-terminal" evidence="2">
    <location>
        <begin position="16"/>
        <end position="191"/>
    </location>
</feature>
<evidence type="ECO:0000313" key="4">
    <source>
        <dbReference type="Proteomes" id="UP000254461"/>
    </source>
</evidence>
<dbReference type="Gene3D" id="3.40.50.2000">
    <property type="entry name" value="Glycogen Phosphorylase B"/>
    <property type="match status" value="2"/>
</dbReference>
<dbReference type="Pfam" id="PF00534">
    <property type="entry name" value="Glycos_transf_1"/>
    <property type="match status" value="1"/>
</dbReference>
<dbReference type="PANTHER" id="PTHR45947">
    <property type="entry name" value="SULFOQUINOVOSYL TRANSFERASE SQD2"/>
    <property type="match status" value="1"/>
</dbReference>
<keyword evidence="3" id="KW-0328">Glycosyltransferase</keyword>
<dbReference type="AlphaFoldDB" id="A0A380JP61"/>
<organism evidence="3 4">
    <name type="scientific">Streptococcus equi subsp. equi</name>
    <dbReference type="NCBI Taxonomy" id="148942"/>
    <lineage>
        <taxon>Bacteria</taxon>
        <taxon>Bacillati</taxon>
        <taxon>Bacillota</taxon>
        <taxon>Bacilli</taxon>
        <taxon>Lactobacillales</taxon>
        <taxon>Streptococcaceae</taxon>
        <taxon>Streptococcus</taxon>
    </lineage>
</organism>
<dbReference type="Pfam" id="PF13439">
    <property type="entry name" value="Glyco_transf_4"/>
    <property type="match status" value="1"/>
</dbReference>
<dbReference type="Proteomes" id="UP000254461">
    <property type="component" value="Unassembled WGS sequence"/>
</dbReference>
<dbReference type="EMBL" id="UHFF01000002">
    <property type="protein sequence ID" value="SUN46105.1"/>
    <property type="molecule type" value="Genomic_DNA"/>
</dbReference>
<dbReference type="RefSeq" id="WP_115250874.1">
    <property type="nucleotide sequence ID" value="NZ_UHFF01000002.1"/>
</dbReference>